<dbReference type="AlphaFoldDB" id="A0A5J4KXK5"/>
<dbReference type="InterPro" id="IPR013410">
    <property type="entry name" value="CRISPR-assoc_RAMP_Cmr4"/>
</dbReference>
<keyword evidence="1" id="KW-0051">Antiviral defense</keyword>
<reference evidence="3" key="1">
    <citation type="submission" date="2019-10" db="EMBL/GenBank/DDBJ databases">
        <title>Metagenomic sequencing of thiosulfate-disproportionating enrichment culture.</title>
        <authorList>
            <person name="Umezawa K."/>
            <person name="Kojima H."/>
            <person name="Fukui M."/>
        </authorList>
    </citation>
    <scope>NUCLEOTIDE SEQUENCE</scope>
    <source>
        <strain evidence="3">45J</strain>
    </source>
</reference>
<name>A0A5J4KXK5_9ZZZZ</name>
<dbReference type="PANTHER" id="PTHR36700">
    <property type="entry name" value="CRISPR SYSTEM CMR SUBUNIT CMR4"/>
    <property type="match status" value="1"/>
</dbReference>
<dbReference type="Pfam" id="PF03787">
    <property type="entry name" value="RAMPs"/>
    <property type="match status" value="1"/>
</dbReference>
<evidence type="ECO:0000259" key="2">
    <source>
        <dbReference type="Pfam" id="PF03787"/>
    </source>
</evidence>
<feature type="domain" description="CRISPR type III-associated protein" evidence="2">
    <location>
        <begin position="11"/>
        <end position="309"/>
    </location>
</feature>
<dbReference type="PANTHER" id="PTHR36700:SF1">
    <property type="entry name" value="CRISPR SYSTEM CMR SUBUNIT CMR4"/>
    <property type="match status" value="1"/>
</dbReference>
<dbReference type="InterPro" id="IPR005537">
    <property type="entry name" value="RAMP_III_fam"/>
</dbReference>
<evidence type="ECO:0000256" key="1">
    <source>
        <dbReference type="ARBA" id="ARBA00023118"/>
    </source>
</evidence>
<evidence type="ECO:0000313" key="3">
    <source>
        <dbReference type="EMBL" id="GER94328.1"/>
    </source>
</evidence>
<comment type="caution">
    <text evidence="3">The sequence shown here is derived from an EMBL/GenBank/DDBJ whole genome shotgun (WGS) entry which is preliminary data.</text>
</comment>
<dbReference type="GO" id="GO:0051607">
    <property type="term" value="P:defense response to virus"/>
    <property type="evidence" value="ECO:0007669"/>
    <property type="project" value="UniProtKB-KW"/>
</dbReference>
<dbReference type="NCBIfam" id="TIGR02580">
    <property type="entry name" value="cas_RAMP_Cmr4"/>
    <property type="match status" value="1"/>
</dbReference>
<protein>
    <submittedName>
        <fullName evidence="3">Type III-B CRISPR module RAMP protein Cmr4</fullName>
    </submittedName>
</protein>
<proteinExistence type="predicted"/>
<sequence length="315" mass="34930">MFKKARPFFIICETPLHCGSGNDIGNVDLPIQRERHTDFPKIEASSLKGGIREAFEEADKDIKVGSLTINISDKSTISLAFGPEQGSDHAGALGFTDARILLFPVKSMKGVFAWVTCPQVLERFKSDLNLCGVNLGFEMPQANTAPKDCSLFINGNKIVLEEYTFEIARDRDESGNCTSLANWLSENLFLANSGIQFWKEKIKKDIVVISDDEFRDFVTLSTEVITRTKINNETGTVQSGALFTEEYLPTDTVLYSLALTTPVFKEKDEEKGIFKQDSANEEDMVMEFFTTGLPEIIQLGGNATIGKGIARVKIL</sequence>
<accession>A0A5J4KXK5</accession>
<gene>
    <name evidence="3" type="ORF">A45J_2089</name>
</gene>
<dbReference type="EMBL" id="BLAB01000001">
    <property type="protein sequence ID" value="GER94328.1"/>
    <property type="molecule type" value="Genomic_DNA"/>
</dbReference>
<organism evidence="3">
    <name type="scientific">hot springs metagenome</name>
    <dbReference type="NCBI Taxonomy" id="433727"/>
    <lineage>
        <taxon>unclassified sequences</taxon>
        <taxon>metagenomes</taxon>
        <taxon>ecological metagenomes</taxon>
    </lineage>
</organism>